<sequence>TKQGWLFMIKIYPSIIAADYANLGREITNITNAGADAIHLDIMDGNFVPNISIGPDLVKSLRKYTNLPFHAHLMVSQVDYFIEEFAKISDLIIIHVESTTHIARSLQLIKSLGKQCGISLVPSTHEDVLDYLLPFIDQVLVMSVNPGFCGQLFIDSQLTKIHNISKKIALLGRNIDLSVDGGINDITAKKSVANGANSLVAGSFIFGENKDYTDRIMQLKN</sequence>
<dbReference type="GO" id="GO:0005975">
    <property type="term" value="P:carbohydrate metabolic process"/>
    <property type="evidence" value="ECO:0007669"/>
    <property type="project" value="InterPro"/>
</dbReference>
<dbReference type="FunFam" id="3.20.20.70:FF:000004">
    <property type="entry name" value="Ribulose-phosphate 3-epimerase"/>
    <property type="match status" value="1"/>
</dbReference>
<dbReference type="InterPro" id="IPR011060">
    <property type="entry name" value="RibuloseP-bd_barrel"/>
</dbReference>
<dbReference type="GO" id="GO:0006098">
    <property type="term" value="P:pentose-phosphate shunt"/>
    <property type="evidence" value="ECO:0007669"/>
    <property type="project" value="UniProtKB-UniRule"/>
</dbReference>
<dbReference type="GO" id="GO:0046872">
    <property type="term" value="F:metal ion binding"/>
    <property type="evidence" value="ECO:0007669"/>
    <property type="project" value="UniProtKB-KW"/>
</dbReference>
<feature type="binding site" evidence="12">
    <location>
        <position position="41"/>
    </location>
    <ligand>
        <name>a divalent metal cation</name>
        <dbReference type="ChEBI" id="CHEBI:60240"/>
    </ligand>
</feature>
<feature type="binding site" evidence="13">
    <location>
        <begin position="202"/>
        <end position="203"/>
    </location>
    <ligand>
        <name>substrate</name>
    </ligand>
</feature>
<evidence type="ECO:0000256" key="7">
    <source>
        <dbReference type="ARBA" id="ARBA00013188"/>
    </source>
</evidence>
<dbReference type="EC" id="5.1.3.1" evidence="7 10"/>
<dbReference type="Proteomes" id="UP000033358">
    <property type="component" value="Unassembled WGS sequence"/>
</dbReference>
<feature type="binding site" evidence="12">
    <location>
        <position position="180"/>
    </location>
    <ligand>
        <name>a divalent metal cation</name>
        <dbReference type="ChEBI" id="CHEBI:60240"/>
    </ligand>
</feature>
<dbReference type="InterPro" id="IPR013785">
    <property type="entry name" value="Aldolase_TIM"/>
</dbReference>
<keyword evidence="9" id="KW-0413">Isomerase</keyword>
<feature type="active site" description="Proton acceptor" evidence="11">
    <location>
        <position position="41"/>
    </location>
</feature>
<dbReference type="PANTHER" id="PTHR11749">
    <property type="entry name" value="RIBULOSE-5-PHOSPHATE-3-EPIMERASE"/>
    <property type="match status" value="1"/>
</dbReference>
<comment type="cofactor">
    <cofactor evidence="3">
        <name>Co(2+)</name>
        <dbReference type="ChEBI" id="CHEBI:48828"/>
    </cofactor>
</comment>
<dbReference type="HAMAP" id="MF_02227">
    <property type="entry name" value="RPE"/>
    <property type="match status" value="1"/>
</dbReference>
<protein>
    <recommendedName>
        <fullName evidence="7 10">Ribulose-phosphate 3-epimerase</fullName>
        <ecNumber evidence="7 10">5.1.3.1</ecNumber>
    </recommendedName>
</protein>
<evidence type="ECO:0000256" key="12">
    <source>
        <dbReference type="PIRSR" id="PIRSR001461-2"/>
    </source>
</evidence>
<evidence type="ECO:0000256" key="9">
    <source>
        <dbReference type="ARBA" id="ARBA00023235"/>
    </source>
</evidence>
<evidence type="ECO:0000256" key="3">
    <source>
        <dbReference type="ARBA" id="ARBA00001941"/>
    </source>
</evidence>
<proteinExistence type="inferred from homology"/>
<comment type="caution">
    <text evidence="14">The sequence shown here is derived from an EMBL/GenBank/DDBJ whole genome shotgun (WGS) entry which is preliminary data.</text>
</comment>
<feature type="binding site" evidence="13">
    <location>
        <position position="182"/>
    </location>
    <ligand>
        <name>substrate</name>
    </ligand>
</feature>
<dbReference type="InterPro" id="IPR026019">
    <property type="entry name" value="Ribul_P_3_epim"/>
</dbReference>
<dbReference type="SUPFAM" id="SSF51366">
    <property type="entry name" value="Ribulose-phoshate binding barrel"/>
    <property type="match status" value="1"/>
</dbReference>
<feature type="binding site" evidence="13">
    <location>
        <position position="72"/>
    </location>
    <ligand>
        <name>substrate</name>
    </ligand>
</feature>
<feature type="binding site" evidence="12">
    <location>
        <position position="39"/>
    </location>
    <ligand>
        <name>a divalent metal cation</name>
        <dbReference type="ChEBI" id="CHEBI:60240"/>
    </ligand>
</feature>
<keyword evidence="15" id="KW-1185">Reference proteome</keyword>
<evidence type="ECO:0000256" key="5">
    <source>
        <dbReference type="ARBA" id="ARBA00001954"/>
    </source>
</evidence>
<dbReference type="EMBL" id="JYHA01000105">
    <property type="protein sequence ID" value="KKB96245.1"/>
    <property type="molecule type" value="Genomic_DNA"/>
</dbReference>
<dbReference type="PROSITE" id="PS01086">
    <property type="entry name" value="RIBUL_P_3_EPIMER_2"/>
    <property type="match status" value="1"/>
</dbReference>
<comment type="cofactor">
    <cofactor evidence="2">
        <name>Mn(2+)</name>
        <dbReference type="ChEBI" id="CHEBI:29035"/>
    </cofactor>
</comment>
<evidence type="ECO:0000256" key="10">
    <source>
        <dbReference type="NCBIfam" id="TIGR01163"/>
    </source>
</evidence>
<comment type="cofactor">
    <cofactor evidence="12">
        <name>a divalent metal cation</name>
        <dbReference type="ChEBI" id="CHEBI:60240"/>
    </cofactor>
    <text evidence="12">Binds 1 divalent metal cation per subunit.</text>
</comment>
<reference evidence="14 15" key="1">
    <citation type="submission" date="2015-02" db="EMBL/GenBank/DDBJ databases">
        <title>Single cell genomics of a rare environmental alphaproteobacterium provides unique insights into Rickettsiaceae evolution.</title>
        <authorList>
            <person name="Martijn J."/>
            <person name="Schulz F."/>
            <person name="Zaremba-Niedzwiedzka K."/>
            <person name="Viklund J."/>
            <person name="Stepanauskas R."/>
            <person name="Andersson S.G.E."/>
            <person name="Horn M."/>
            <person name="Guy L."/>
            <person name="Ettema T.J.G."/>
        </authorList>
    </citation>
    <scope>NUCLEOTIDE SEQUENCE [LARGE SCALE GENOMIC DNA]</scope>
    <source>
        <strain evidence="14 15">SCGC AAA041-L04</strain>
    </source>
</reference>
<comment type="cofactor">
    <cofactor evidence="5">
        <name>Fe(2+)</name>
        <dbReference type="ChEBI" id="CHEBI:29033"/>
    </cofactor>
</comment>
<keyword evidence="12" id="KW-0464">Manganese</keyword>
<feature type="binding site" evidence="12">
    <location>
        <position position="72"/>
    </location>
    <ligand>
        <name>a divalent metal cation</name>
        <dbReference type="ChEBI" id="CHEBI:60240"/>
    </ligand>
</feature>
<feature type="non-terminal residue" evidence="14">
    <location>
        <position position="1"/>
    </location>
</feature>
<dbReference type="PATRIC" id="fig|1607817.3.peg.672"/>
<feature type="binding site" evidence="13">
    <location>
        <begin position="147"/>
        <end position="150"/>
    </location>
    <ligand>
        <name>substrate</name>
    </ligand>
</feature>
<dbReference type="Pfam" id="PF00834">
    <property type="entry name" value="Ribul_P_3_epim"/>
    <property type="match status" value="1"/>
</dbReference>
<dbReference type="PROSITE" id="PS01085">
    <property type="entry name" value="RIBUL_P_3_EPIMER_1"/>
    <property type="match status" value="1"/>
</dbReference>
<evidence type="ECO:0000313" key="14">
    <source>
        <dbReference type="EMBL" id="KKB96245.1"/>
    </source>
</evidence>
<evidence type="ECO:0000313" key="15">
    <source>
        <dbReference type="Proteomes" id="UP000033358"/>
    </source>
</evidence>
<evidence type="ECO:0000256" key="11">
    <source>
        <dbReference type="PIRSR" id="PIRSR001461-1"/>
    </source>
</evidence>
<dbReference type="NCBIfam" id="TIGR01163">
    <property type="entry name" value="rpe"/>
    <property type="match status" value="1"/>
</dbReference>
<gene>
    <name evidence="14" type="ORF">SZ25_00671</name>
</gene>
<organism evidence="14 15">
    <name type="scientific">Candidatus Arcanibacter lacustris</name>
    <dbReference type="NCBI Taxonomy" id="1607817"/>
    <lineage>
        <taxon>Bacteria</taxon>
        <taxon>Pseudomonadati</taxon>
        <taxon>Pseudomonadota</taxon>
        <taxon>Alphaproteobacteria</taxon>
        <taxon>Rickettsiales</taxon>
        <taxon>Candidatus Arcanibacter</taxon>
    </lineage>
</organism>
<accession>A0A0F5MN97</accession>
<dbReference type="AlphaFoldDB" id="A0A0F5MN97"/>
<feature type="binding site" evidence="13">
    <location>
        <position position="14"/>
    </location>
    <ligand>
        <name>substrate</name>
    </ligand>
</feature>
<feature type="active site" description="Proton donor" evidence="11">
    <location>
        <position position="180"/>
    </location>
</feature>
<comment type="catalytic activity">
    <reaction evidence="1">
        <text>D-ribulose 5-phosphate = D-xylulose 5-phosphate</text>
        <dbReference type="Rhea" id="RHEA:13677"/>
        <dbReference type="ChEBI" id="CHEBI:57737"/>
        <dbReference type="ChEBI" id="CHEBI:58121"/>
        <dbReference type="EC" id="5.1.3.1"/>
    </reaction>
</comment>
<comment type="similarity">
    <text evidence="6">Belongs to the ribulose-phosphate 3-epimerase family.</text>
</comment>
<evidence type="ECO:0000256" key="8">
    <source>
        <dbReference type="ARBA" id="ARBA00022723"/>
    </source>
</evidence>
<evidence type="ECO:0000256" key="1">
    <source>
        <dbReference type="ARBA" id="ARBA00001782"/>
    </source>
</evidence>
<dbReference type="GO" id="GO:0004750">
    <property type="term" value="F:D-ribulose-phosphate 3-epimerase activity"/>
    <property type="evidence" value="ECO:0007669"/>
    <property type="project" value="UniProtKB-UniRule"/>
</dbReference>
<dbReference type="CDD" id="cd00429">
    <property type="entry name" value="RPE"/>
    <property type="match status" value="1"/>
</dbReference>
<keyword evidence="12" id="KW-0862">Zinc</keyword>
<evidence type="ECO:0000256" key="13">
    <source>
        <dbReference type="PIRSR" id="PIRSR001461-3"/>
    </source>
</evidence>
<comment type="cofactor">
    <cofactor evidence="4">
        <name>Zn(2+)</name>
        <dbReference type="ChEBI" id="CHEBI:29105"/>
    </cofactor>
</comment>
<evidence type="ECO:0000256" key="6">
    <source>
        <dbReference type="ARBA" id="ARBA00009541"/>
    </source>
</evidence>
<dbReference type="PIRSF" id="PIRSF001461">
    <property type="entry name" value="RPE"/>
    <property type="match status" value="1"/>
</dbReference>
<evidence type="ECO:0000256" key="2">
    <source>
        <dbReference type="ARBA" id="ARBA00001936"/>
    </source>
</evidence>
<evidence type="ECO:0000256" key="4">
    <source>
        <dbReference type="ARBA" id="ARBA00001947"/>
    </source>
</evidence>
<name>A0A0F5MN97_9RICK</name>
<dbReference type="GO" id="GO:0005737">
    <property type="term" value="C:cytoplasm"/>
    <property type="evidence" value="ECO:0007669"/>
    <property type="project" value="UniProtKB-ARBA"/>
</dbReference>
<keyword evidence="8 12" id="KW-0479">Metal-binding</keyword>
<dbReference type="InterPro" id="IPR000056">
    <property type="entry name" value="Ribul_P_3_epim-like"/>
</dbReference>
<dbReference type="Gene3D" id="3.20.20.70">
    <property type="entry name" value="Aldolase class I"/>
    <property type="match status" value="1"/>
</dbReference>
<keyword evidence="12" id="KW-0170">Cobalt</keyword>
<dbReference type="NCBIfam" id="NF004076">
    <property type="entry name" value="PRK05581.1-4"/>
    <property type="match status" value="1"/>
</dbReference>